<feature type="compositionally biased region" description="Gly residues" evidence="2">
    <location>
        <begin position="201"/>
        <end position="227"/>
    </location>
</feature>
<feature type="region of interest" description="Disordered" evidence="2">
    <location>
        <begin position="188"/>
        <end position="255"/>
    </location>
</feature>
<gene>
    <name evidence="3" type="ORF">CVIRNUC_007654</name>
</gene>
<name>A0AAV1IDA8_9CHLO</name>
<accession>A0AAV1IDA8</accession>
<dbReference type="Proteomes" id="UP001314263">
    <property type="component" value="Unassembled WGS sequence"/>
</dbReference>
<dbReference type="Gene3D" id="1.20.1260.60">
    <property type="entry name" value="Vacuolar protein sorting-associated protein Ist1"/>
    <property type="match status" value="1"/>
</dbReference>
<organism evidence="3 4">
    <name type="scientific">Coccomyxa viridis</name>
    <dbReference type="NCBI Taxonomy" id="1274662"/>
    <lineage>
        <taxon>Eukaryota</taxon>
        <taxon>Viridiplantae</taxon>
        <taxon>Chlorophyta</taxon>
        <taxon>core chlorophytes</taxon>
        <taxon>Trebouxiophyceae</taxon>
        <taxon>Trebouxiophyceae incertae sedis</taxon>
        <taxon>Coccomyxaceae</taxon>
        <taxon>Coccomyxa</taxon>
    </lineage>
</organism>
<protein>
    <recommendedName>
        <fullName evidence="5">IST1-like protein</fullName>
    </recommendedName>
</protein>
<comment type="caution">
    <text evidence="3">The sequence shown here is derived from an EMBL/GenBank/DDBJ whole genome shotgun (WGS) entry which is preliminary data.</text>
</comment>
<evidence type="ECO:0000256" key="1">
    <source>
        <dbReference type="ARBA" id="ARBA00005536"/>
    </source>
</evidence>
<dbReference type="InterPro" id="IPR005061">
    <property type="entry name" value="Ist1"/>
</dbReference>
<feature type="compositionally biased region" description="Basic and acidic residues" evidence="2">
    <location>
        <begin position="427"/>
        <end position="439"/>
    </location>
</feature>
<dbReference type="FunFam" id="1.20.1260.60:FF:000002">
    <property type="entry name" value="Vacuolar protein sorting-associated protein IST1"/>
    <property type="match status" value="1"/>
</dbReference>
<feature type="compositionally biased region" description="Basic and acidic residues" evidence="2">
    <location>
        <begin position="287"/>
        <end position="299"/>
    </location>
</feature>
<dbReference type="PANTHER" id="PTHR12161">
    <property type="entry name" value="IST1 FAMILY MEMBER"/>
    <property type="match status" value="1"/>
</dbReference>
<dbReference type="EMBL" id="CAUYUE010000010">
    <property type="protein sequence ID" value="CAK0784450.1"/>
    <property type="molecule type" value="Genomic_DNA"/>
</dbReference>
<feature type="compositionally biased region" description="Pro residues" evidence="2">
    <location>
        <begin position="379"/>
        <end position="404"/>
    </location>
</feature>
<feature type="region of interest" description="Disordered" evidence="2">
    <location>
        <begin position="270"/>
        <end position="439"/>
    </location>
</feature>
<proteinExistence type="inferred from homology"/>
<sequence>MFQRFSSNKCKTQCKLCVGRIKLVRNKKQIMVKNMRKEIADLLRTSKQENARIRVETVIRENLLLQAFETLELFMELLAVRAQLVEKSKDMPPDMIEALSSLVYSAQRLQDFPELIVIRAQLAGKYGKEYLAEASSDLTCRKWRVNENLIRCLSIEAPPPEEKLATLSDIAQEYGVEWDAHGAASEMLPPGAHPGFADGPGSHGGPGQWGGPAGPGGSGGGGYGMQGPAGPQAGPDRYGGFQTGAPKVLPGQLDAGKTLPNQVQAMAKEEWADAMSAAAAAAQHAKRAQDASDAAERYARNSNSSAPAVGGGGGEAASAPGPSAAADEATDLPSLPPKAPARSGQGSPQRFVKRSDSEIQRAYDAAVGPPAKKDGAGPPSAPPAPPPPSVPRPASPSLPSPPPSGSSASAGQTEPKPAARSGSDLDELQKRFDVLKGRS</sequence>
<dbReference type="GO" id="GO:0015031">
    <property type="term" value="P:protein transport"/>
    <property type="evidence" value="ECO:0007669"/>
    <property type="project" value="InterPro"/>
</dbReference>
<dbReference type="AlphaFoldDB" id="A0AAV1IDA8"/>
<dbReference type="Pfam" id="PF03398">
    <property type="entry name" value="Ist1"/>
    <property type="match status" value="1"/>
</dbReference>
<feature type="compositionally biased region" description="Low complexity" evidence="2">
    <location>
        <begin position="273"/>
        <end position="283"/>
    </location>
</feature>
<evidence type="ECO:0000313" key="3">
    <source>
        <dbReference type="EMBL" id="CAK0784450.1"/>
    </source>
</evidence>
<dbReference type="InterPro" id="IPR042277">
    <property type="entry name" value="IST1-like"/>
</dbReference>
<reference evidence="3 4" key="1">
    <citation type="submission" date="2023-10" db="EMBL/GenBank/DDBJ databases">
        <authorList>
            <person name="Maclean D."/>
            <person name="Macfadyen A."/>
        </authorList>
    </citation>
    <scope>NUCLEOTIDE SEQUENCE [LARGE SCALE GENOMIC DNA]</scope>
</reference>
<keyword evidence="4" id="KW-1185">Reference proteome</keyword>
<feature type="compositionally biased region" description="Low complexity" evidence="2">
    <location>
        <begin position="316"/>
        <end position="326"/>
    </location>
</feature>
<evidence type="ECO:0008006" key="5">
    <source>
        <dbReference type="Google" id="ProtNLM"/>
    </source>
</evidence>
<dbReference type="PANTHER" id="PTHR12161:SF5">
    <property type="entry name" value="IST1 HOMOLOG"/>
    <property type="match status" value="1"/>
</dbReference>
<evidence type="ECO:0000256" key="2">
    <source>
        <dbReference type="SAM" id="MobiDB-lite"/>
    </source>
</evidence>
<comment type="similarity">
    <text evidence="1">Belongs to the IST1 family.</text>
</comment>
<evidence type="ECO:0000313" key="4">
    <source>
        <dbReference type="Proteomes" id="UP001314263"/>
    </source>
</evidence>